<proteinExistence type="predicted"/>
<dbReference type="AlphaFoldDB" id="A0A918KZQ3"/>
<name>A0A918KZQ3_9ACTN</name>
<gene>
    <name evidence="2" type="ORF">GCM10010251_89320</name>
</gene>
<dbReference type="EMBL" id="BMSX01000036">
    <property type="protein sequence ID" value="GGR58663.1"/>
    <property type="molecule type" value="Genomic_DNA"/>
</dbReference>
<organism evidence="2 3">
    <name type="scientific">Streptomyces aurantiogriseus</name>
    <dbReference type="NCBI Taxonomy" id="66870"/>
    <lineage>
        <taxon>Bacteria</taxon>
        <taxon>Bacillati</taxon>
        <taxon>Actinomycetota</taxon>
        <taxon>Actinomycetes</taxon>
        <taxon>Kitasatosporales</taxon>
        <taxon>Streptomycetaceae</taxon>
        <taxon>Streptomyces</taxon>
    </lineage>
</organism>
<evidence type="ECO:0000313" key="2">
    <source>
        <dbReference type="EMBL" id="GGR58663.1"/>
    </source>
</evidence>
<reference evidence="2" key="2">
    <citation type="submission" date="2020-09" db="EMBL/GenBank/DDBJ databases">
        <authorList>
            <person name="Sun Q."/>
            <person name="Ohkuma M."/>
        </authorList>
    </citation>
    <scope>NUCLEOTIDE SEQUENCE</scope>
    <source>
        <strain evidence="2">JCM 4346</strain>
    </source>
</reference>
<accession>A0A918KZQ3</accession>
<feature type="region of interest" description="Disordered" evidence="1">
    <location>
        <begin position="33"/>
        <end position="76"/>
    </location>
</feature>
<evidence type="ECO:0000313" key="3">
    <source>
        <dbReference type="Proteomes" id="UP000658320"/>
    </source>
</evidence>
<comment type="caution">
    <text evidence="2">The sequence shown here is derived from an EMBL/GenBank/DDBJ whole genome shotgun (WGS) entry which is preliminary data.</text>
</comment>
<reference evidence="2" key="1">
    <citation type="journal article" date="2014" name="Int. J. Syst. Evol. Microbiol.">
        <title>Complete genome sequence of Corynebacterium casei LMG S-19264T (=DSM 44701T), isolated from a smear-ripened cheese.</title>
        <authorList>
            <consortium name="US DOE Joint Genome Institute (JGI-PGF)"/>
            <person name="Walter F."/>
            <person name="Albersmeier A."/>
            <person name="Kalinowski J."/>
            <person name="Ruckert C."/>
        </authorList>
    </citation>
    <scope>NUCLEOTIDE SEQUENCE</scope>
    <source>
        <strain evidence="2">JCM 4346</strain>
    </source>
</reference>
<feature type="compositionally biased region" description="Basic and acidic residues" evidence="1">
    <location>
        <begin position="33"/>
        <end position="49"/>
    </location>
</feature>
<dbReference type="Proteomes" id="UP000658320">
    <property type="component" value="Unassembled WGS sequence"/>
</dbReference>
<evidence type="ECO:0000256" key="1">
    <source>
        <dbReference type="SAM" id="MobiDB-lite"/>
    </source>
</evidence>
<keyword evidence="3" id="KW-1185">Reference proteome</keyword>
<sequence>MELTAPLYGVICSFEKMCAGLLTPQLFRLKSKWSEDEPPMREPPDDRRLQQPTIPPASERCRGRGTGQEGQGPHPG</sequence>
<protein>
    <submittedName>
        <fullName evidence="2">Uncharacterized protein</fullName>
    </submittedName>
</protein>